<protein>
    <submittedName>
        <fullName evidence="2">Uncharacterized protein</fullName>
    </submittedName>
</protein>
<accession>A0A812RIP1</accession>
<name>A0A812RIP1_9DINO</name>
<feature type="region of interest" description="Disordered" evidence="1">
    <location>
        <begin position="1277"/>
        <end position="1312"/>
    </location>
</feature>
<dbReference type="Proteomes" id="UP000604046">
    <property type="component" value="Unassembled WGS sequence"/>
</dbReference>
<organism evidence="2 3">
    <name type="scientific">Symbiodinium natans</name>
    <dbReference type="NCBI Taxonomy" id="878477"/>
    <lineage>
        <taxon>Eukaryota</taxon>
        <taxon>Sar</taxon>
        <taxon>Alveolata</taxon>
        <taxon>Dinophyceae</taxon>
        <taxon>Suessiales</taxon>
        <taxon>Symbiodiniaceae</taxon>
        <taxon>Symbiodinium</taxon>
    </lineage>
</organism>
<keyword evidence="3" id="KW-1185">Reference proteome</keyword>
<reference evidence="2" key="1">
    <citation type="submission" date="2021-02" db="EMBL/GenBank/DDBJ databases">
        <authorList>
            <person name="Dougan E. K."/>
            <person name="Rhodes N."/>
            <person name="Thang M."/>
            <person name="Chan C."/>
        </authorList>
    </citation>
    <scope>NUCLEOTIDE SEQUENCE</scope>
</reference>
<feature type="compositionally biased region" description="Basic and acidic residues" evidence="1">
    <location>
        <begin position="1289"/>
        <end position="1298"/>
    </location>
</feature>
<evidence type="ECO:0000313" key="2">
    <source>
        <dbReference type="EMBL" id="CAE7443931.1"/>
    </source>
</evidence>
<feature type="compositionally biased region" description="Low complexity" evidence="1">
    <location>
        <begin position="1"/>
        <end position="16"/>
    </location>
</feature>
<evidence type="ECO:0000313" key="3">
    <source>
        <dbReference type="Proteomes" id="UP000604046"/>
    </source>
</evidence>
<evidence type="ECO:0000256" key="1">
    <source>
        <dbReference type="SAM" id="MobiDB-lite"/>
    </source>
</evidence>
<comment type="caution">
    <text evidence="2">The sequence shown here is derived from an EMBL/GenBank/DDBJ whole genome shotgun (WGS) entry which is preliminary data.</text>
</comment>
<feature type="region of interest" description="Disordered" evidence="1">
    <location>
        <begin position="87"/>
        <end position="112"/>
    </location>
</feature>
<dbReference type="EMBL" id="CAJNDS010002347">
    <property type="protein sequence ID" value="CAE7443931.1"/>
    <property type="molecule type" value="Genomic_DNA"/>
</dbReference>
<sequence length="1312" mass="140062">MPAVAAGLGRAAQAPGDGQAVGQARRLRWKWMATYDPGPWCLRPVERRPRCCSTNVLPSRMRPLGALLAARGMRGVSQPLLGHHLSLGPDCFPGDPDPRPFDHSSPARQQPRARACQRVVAERVHVTPASRRGAALASEGYLHSLQWQCRHCVTGNRRQPRATCGHPEPRHVGPSPLECFDAVRRKNREPLPRLDAMPQCASTAPDAVSSAGRALDATVMTQRSSRNASSLSAGLRSPAARAKAPCCLKANNAGANGSPCSQPSAWWTSRLRPAASHQPWVEGRPATQDGRSRDAIIGTAAIERNDDYVLARVQRRSDGRNDGVSARPRLECVLVRTGIAVAQVDMKWLCRPALGYWNDLRVLHAGGELMAGSLRGRAQGLSDHVLDFIYTLTFAVGVGFHVPPTSFDSAVLNSCTGVGCAGGACVGCDCWGAGLRVARRIRSGWQGVVGGMGSGRLEKCSPLLCESTCDEAAECVAADPAVSHQSGLPTAAATWAGTQARAKCVGQELLRGDILQQQLQVLSPHAGPGAPPRRASRSADATACGLAWHAGLRPCVIFARPLAAPGVGLFPVGLRGRVLCSGQLARLAQQAEPLALLECRRATEELFAAARAVLDGRPSQEHAWRQNLSSHCLCHERRFRCRAVGYMGPRAEMASSADQRATKALAAYEACFVADGLAYHLASQAHVHFYAGDRAWGGGTVSEGSVCVVTWGMRATASAPQAATRAAARAAWVARWSGLLAVAAQRAIAACLLEFPFAEGCNVAGEERLRRTWEALTAGHWIAGRTVRKRCCSRRENRPATNSTLSPDRSLSTVEEMVADVTSSVRHLTTKMMESIGARSAKRSIRMSLGPCPALEEVLRDAAPLVPSHLGLLSLGELQDPPERCVLVAGRLRRPALSSNRPTASRPRCAATRIRAAPTIGAPTPRGQPQGALLREAEDEVVRLLLPSSADLRCQDDEELRARAGCGRPSALNGAAEGLAAPRGAIYDEVESAPVIWGYARWGTTRGAIVAQLVHHGSAAWLAMSMQRADAKGSGKRRRFCFAPPSEVRESAIRFRYLSAKIPERAWVRVAGKPAIMAKPGSGDIMLVSSELATVALRPEASPIATISHAMHPPKVRIPCCGSILVAEARRSGLLFEPCKCQLILNPDAAQHVDNGMLLFPSGLPVVATRCVFALSHFGAIGPDASASTTTPKPSTKRPPAWTRLRRCLTDALCPHTTQPCMQQRLFACPSPACEQGREGLPHFHSLSAPPAPASFGNYTEERQALRTALGGGVQAWSPNLSAVPCGEGKSRERKQQADADEVGEEPGRAGV</sequence>
<feature type="region of interest" description="Disordered" evidence="1">
    <location>
        <begin position="1"/>
        <end position="21"/>
    </location>
</feature>
<proteinExistence type="predicted"/>
<gene>
    <name evidence="2" type="ORF">SNAT2548_LOCUS24150</name>
</gene>